<evidence type="ECO:0000256" key="8">
    <source>
        <dbReference type="PIRSR" id="PIRSR004762-2"/>
    </source>
</evidence>
<dbReference type="GO" id="GO:0044689">
    <property type="term" value="F:7,8-didemethyl-8-hydroxy-5-deazariboflavin synthase activity"/>
    <property type="evidence" value="ECO:0007669"/>
    <property type="project" value="TreeGrafter"/>
</dbReference>
<protein>
    <recommendedName>
        <fullName evidence="6">Aminodeoxyfutalosine synthase</fullName>
        <shortName evidence="6">AFL synthase</shortName>
        <shortName evidence="6">Aminofutalosine synthase</shortName>
        <ecNumber evidence="6">2.5.1.120</ecNumber>
    </recommendedName>
    <alternativeName>
        <fullName evidence="6">Menaquinone biosynthetic enzyme MqnE</fullName>
    </alternativeName>
</protein>
<evidence type="ECO:0000313" key="11">
    <source>
        <dbReference type="Proteomes" id="UP000528322"/>
    </source>
</evidence>
<sequence>MKAMSIYAGIETIAEKVLAGERLSFADGLALYHNNNLLGLGMLADTVNQRKNNGKVYFNQNRHINHTNVCVNRCGFCAFARDTEDHGAYTMSIEAVLQAAAEAPASVREFHIVGGLHPDLPFSYYTQMLQSLRQAYPQVHLKGFTAVEVDYFACISGLSVEQVLRKLVESGLGSMPGGGAEIFASATRQRICPEKIDGERWLAIHRTAHQLGLHTNATMLYGHLESLADRVDHLERLRQLQDETGMFQAFIPLAFHPENTQITRYGTTGYDDLKNLAIARLYLDNFQHIKAYWIMLGENIAQISLSFGVDDLDGTVVEEKITHAAGASTAEAMAKDHLVHLIRSAGKIPVERSTLYEELEVLA</sequence>
<feature type="binding site" evidence="6 7">
    <location>
        <position position="77"/>
    </location>
    <ligand>
        <name>[4Fe-4S] cluster</name>
        <dbReference type="ChEBI" id="CHEBI:49883"/>
        <note>4Fe-4S-S-AdoMet</note>
    </ligand>
</feature>
<dbReference type="GO" id="GO:0005506">
    <property type="term" value="F:iron ion binding"/>
    <property type="evidence" value="ECO:0007669"/>
    <property type="project" value="UniProtKB-UniRule"/>
</dbReference>
<dbReference type="SMART" id="SM00729">
    <property type="entry name" value="Elp3"/>
    <property type="match status" value="1"/>
</dbReference>
<gene>
    <name evidence="6" type="primary">mqnE</name>
    <name evidence="10" type="ORF">HNR37_001344</name>
</gene>
<evidence type="ECO:0000256" key="7">
    <source>
        <dbReference type="PIRSR" id="PIRSR004762-1"/>
    </source>
</evidence>
<comment type="catalytic activity">
    <reaction evidence="6">
        <text>3-[(1-carboxyvinyl)-oxy]benzoate + S-adenosyl-L-methionine + H2O = 6-amino-6-deoxyfutalosine + hydrogencarbonate + L-methionine + H(+)</text>
        <dbReference type="Rhea" id="RHEA:33075"/>
        <dbReference type="ChEBI" id="CHEBI:15377"/>
        <dbReference type="ChEBI" id="CHEBI:15378"/>
        <dbReference type="ChEBI" id="CHEBI:17544"/>
        <dbReference type="ChEBI" id="CHEBI:57844"/>
        <dbReference type="ChEBI" id="CHEBI:59789"/>
        <dbReference type="ChEBI" id="CHEBI:64286"/>
        <dbReference type="ChEBI" id="CHEBI:76981"/>
        <dbReference type="EC" id="2.5.1.120"/>
    </reaction>
</comment>
<feature type="binding site" evidence="8">
    <location>
        <position position="181"/>
    </location>
    <ligand>
        <name>S-adenosyl-L-methionine</name>
        <dbReference type="ChEBI" id="CHEBI:59789"/>
    </ligand>
</feature>
<keyword evidence="6 10" id="KW-0808">Transferase</keyword>
<evidence type="ECO:0000256" key="4">
    <source>
        <dbReference type="ARBA" id="ARBA00023004"/>
    </source>
</evidence>
<dbReference type="InterPro" id="IPR007197">
    <property type="entry name" value="rSAM"/>
</dbReference>
<comment type="cofactor">
    <cofactor evidence="6 7">
        <name>[4Fe-4S] cluster</name>
        <dbReference type="ChEBI" id="CHEBI:49883"/>
    </cofactor>
    <text evidence="6 7">Binds 1 [4Fe-4S] cluster. The cluster is coordinated with 3 cysteines and an exchangeable S-adenosyl-L-methionine.</text>
</comment>
<dbReference type="EC" id="2.5.1.120" evidence="6"/>
<feature type="binding site" evidence="6 7">
    <location>
        <position position="70"/>
    </location>
    <ligand>
        <name>[4Fe-4S] cluster</name>
        <dbReference type="ChEBI" id="CHEBI:49883"/>
        <note>4Fe-4S-S-AdoMet</note>
    </ligand>
</feature>
<evidence type="ECO:0000259" key="9">
    <source>
        <dbReference type="PROSITE" id="PS51918"/>
    </source>
</evidence>
<dbReference type="InterPro" id="IPR058240">
    <property type="entry name" value="rSAM_sf"/>
</dbReference>
<dbReference type="InterPro" id="IPR045567">
    <property type="entry name" value="CofH/MnqC-like_C"/>
</dbReference>
<dbReference type="Gene3D" id="3.20.20.70">
    <property type="entry name" value="Aldolase class I"/>
    <property type="match status" value="1"/>
</dbReference>
<dbReference type="InterPro" id="IPR013785">
    <property type="entry name" value="Aldolase_TIM"/>
</dbReference>
<evidence type="ECO:0000256" key="6">
    <source>
        <dbReference type="HAMAP-Rule" id="MF_00993"/>
    </source>
</evidence>
<name>A0A7W7Y4U7_9BACT</name>
<dbReference type="SFLD" id="SFLDF00343">
    <property type="entry name" value="aminofutalosine_synthase_(mqnE"/>
    <property type="match status" value="1"/>
</dbReference>
<dbReference type="CDD" id="cd01335">
    <property type="entry name" value="Radical_SAM"/>
    <property type="match status" value="1"/>
</dbReference>
<dbReference type="RefSeq" id="WP_183731776.1">
    <property type="nucleotide sequence ID" value="NZ_JACHID010000007.1"/>
</dbReference>
<dbReference type="PIRSF" id="PIRSF004762">
    <property type="entry name" value="CHP00423"/>
    <property type="match status" value="1"/>
</dbReference>
<keyword evidence="3 6" id="KW-0479">Metal-binding</keyword>
<dbReference type="AlphaFoldDB" id="A0A7W7Y4U7"/>
<dbReference type="GO" id="GO:0102573">
    <property type="term" value="F:aminodeoxyfutalosine synthase activity"/>
    <property type="evidence" value="ECO:0007669"/>
    <property type="project" value="UniProtKB-EC"/>
</dbReference>
<evidence type="ECO:0000256" key="1">
    <source>
        <dbReference type="ARBA" id="ARBA00022485"/>
    </source>
</evidence>
<keyword evidence="11" id="KW-1185">Reference proteome</keyword>
<dbReference type="SUPFAM" id="SSF102114">
    <property type="entry name" value="Radical SAM enzymes"/>
    <property type="match status" value="1"/>
</dbReference>
<comment type="function">
    <text evidence="6">Radical SAM enzyme that catalyzes the addition of the adenosyl radical to the double bond of 3-[(1-carboxyvinyl)oxy]benzoate, leading to aminodeoxyfutalosine (AFL), a key intermediate in the formation of menaquinone (MK, vitamin K2) from chorismate.</text>
</comment>
<dbReference type="InterPro" id="IPR022432">
    <property type="entry name" value="MqnE"/>
</dbReference>
<organism evidence="10 11">
    <name type="scientific">Desulfurispira natronophila</name>
    <dbReference type="NCBI Taxonomy" id="682562"/>
    <lineage>
        <taxon>Bacteria</taxon>
        <taxon>Pseudomonadati</taxon>
        <taxon>Chrysiogenota</taxon>
        <taxon>Chrysiogenia</taxon>
        <taxon>Chrysiogenales</taxon>
        <taxon>Chrysiogenaceae</taxon>
        <taxon>Desulfurispira</taxon>
    </lineage>
</organism>
<dbReference type="PANTHER" id="PTHR43076">
    <property type="entry name" value="FO SYNTHASE (COFH)"/>
    <property type="match status" value="1"/>
</dbReference>
<comment type="similarity">
    <text evidence="6">Belongs to the radical SAM superfamily. MqnE family.</text>
</comment>
<dbReference type="GO" id="GO:0051539">
    <property type="term" value="F:4 iron, 4 sulfur cluster binding"/>
    <property type="evidence" value="ECO:0007669"/>
    <property type="project" value="UniProtKB-KW"/>
</dbReference>
<dbReference type="UniPathway" id="UPA00079"/>
<dbReference type="NCBIfam" id="TIGR00423">
    <property type="entry name" value="CofH family radical SAM protein"/>
    <property type="match status" value="1"/>
</dbReference>
<dbReference type="InterPro" id="IPR020050">
    <property type="entry name" value="FO_synthase_su2"/>
</dbReference>
<evidence type="ECO:0000313" key="10">
    <source>
        <dbReference type="EMBL" id="MBB5022027.1"/>
    </source>
</evidence>
<dbReference type="EMBL" id="JACHID010000007">
    <property type="protein sequence ID" value="MBB5022027.1"/>
    <property type="molecule type" value="Genomic_DNA"/>
</dbReference>
<dbReference type="SFLD" id="SFLDG01389">
    <property type="entry name" value="menaquinone_synthsis_involved"/>
    <property type="match status" value="1"/>
</dbReference>
<proteinExistence type="inferred from homology"/>
<dbReference type="Pfam" id="PF04055">
    <property type="entry name" value="Radical_SAM"/>
    <property type="match status" value="1"/>
</dbReference>
<dbReference type="InterPro" id="IPR034405">
    <property type="entry name" value="F420"/>
</dbReference>
<dbReference type="Pfam" id="PF19288">
    <property type="entry name" value="CofH_C"/>
    <property type="match status" value="1"/>
</dbReference>
<dbReference type="PROSITE" id="PS51918">
    <property type="entry name" value="RADICAL_SAM"/>
    <property type="match status" value="1"/>
</dbReference>
<evidence type="ECO:0000256" key="5">
    <source>
        <dbReference type="ARBA" id="ARBA00023014"/>
    </source>
</evidence>
<comment type="caution">
    <text evidence="10">The sequence shown here is derived from an EMBL/GenBank/DDBJ whole genome shotgun (WGS) entry which is preliminary data.</text>
</comment>
<accession>A0A7W7Y4U7</accession>
<reference evidence="10 11" key="1">
    <citation type="submission" date="2020-08" db="EMBL/GenBank/DDBJ databases">
        <title>Genomic Encyclopedia of Type Strains, Phase IV (KMG-IV): sequencing the most valuable type-strain genomes for metagenomic binning, comparative biology and taxonomic classification.</title>
        <authorList>
            <person name="Goeker M."/>
        </authorList>
    </citation>
    <scope>NUCLEOTIDE SEQUENCE [LARGE SCALE GENOMIC DNA]</scope>
    <source>
        <strain evidence="10 11">DSM 22071</strain>
    </source>
</reference>
<dbReference type="SFLD" id="SFLDS00029">
    <property type="entry name" value="Radical_SAM"/>
    <property type="match status" value="1"/>
</dbReference>
<keyword evidence="4 6" id="KW-0408">Iron</keyword>
<dbReference type="InterPro" id="IPR006638">
    <property type="entry name" value="Elp3/MiaA/NifB-like_rSAM"/>
</dbReference>
<dbReference type="PANTHER" id="PTHR43076:SF7">
    <property type="entry name" value="AMINODEOXYFUTALOSINE SYNTHASE"/>
    <property type="match status" value="1"/>
</dbReference>
<keyword evidence="6" id="KW-0474">Menaquinone biosynthesis</keyword>
<dbReference type="SFLD" id="SFLDG01064">
    <property type="entry name" value="F420__menaquinone_cofactor_bio"/>
    <property type="match status" value="1"/>
</dbReference>
<keyword evidence="5 6" id="KW-0411">Iron-sulfur</keyword>
<evidence type="ECO:0000256" key="2">
    <source>
        <dbReference type="ARBA" id="ARBA00022691"/>
    </source>
</evidence>
<feature type="binding site" evidence="6 7">
    <location>
        <position position="74"/>
    </location>
    <ligand>
        <name>[4Fe-4S] cluster</name>
        <dbReference type="ChEBI" id="CHEBI:49883"/>
        <note>4Fe-4S-S-AdoMet</note>
    </ligand>
</feature>
<keyword evidence="2 6" id="KW-0949">S-adenosyl-L-methionine</keyword>
<evidence type="ECO:0000256" key="3">
    <source>
        <dbReference type="ARBA" id="ARBA00022723"/>
    </source>
</evidence>
<comment type="pathway">
    <text evidence="6">Quinol/quinone metabolism; menaquinone biosynthesis.</text>
</comment>
<dbReference type="Proteomes" id="UP000528322">
    <property type="component" value="Unassembled WGS sequence"/>
</dbReference>
<feature type="domain" description="Radical SAM core" evidence="9">
    <location>
        <begin position="56"/>
        <end position="284"/>
    </location>
</feature>
<keyword evidence="1 6" id="KW-0004">4Fe-4S</keyword>
<dbReference type="HAMAP" id="MF_00993">
    <property type="entry name" value="MqnE"/>
    <property type="match status" value="1"/>
</dbReference>
<dbReference type="NCBIfam" id="TIGR03700">
    <property type="entry name" value="mena_SCO4494"/>
    <property type="match status" value="1"/>
</dbReference>
<dbReference type="SFLD" id="SFLDF00342">
    <property type="entry name" value="cyclic_dehypoxanthine_futalosi"/>
    <property type="match status" value="1"/>
</dbReference>
<dbReference type="GO" id="GO:0009234">
    <property type="term" value="P:menaquinone biosynthetic process"/>
    <property type="evidence" value="ECO:0007669"/>
    <property type="project" value="UniProtKB-UniRule"/>
</dbReference>
<feature type="binding site" evidence="8">
    <location>
        <position position="76"/>
    </location>
    <ligand>
        <name>S-adenosyl-L-methionine</name>
        <dbReference type="ChEBI" id="CHEBI:59789"/>
    </ligand>
</feature>